<organism evidence="1 2">
    <name type="scientific">Candidatus Thalassospirochaeta sargassi</name>
    <dbReference type="NCBI Taxonomy" id="3119039"/>
    <lineage>
        <taxon>Bacteria</taxon>
        <taxon>Pseudomonadati</taxon>
        <taxon>Spirochaetota</taxon>
        <taxon>Spirochaetia</taxon>
        <taxon>Spirochaetales</taxon>
        <taxon>Spirochaetaceae</taxon>
        <taxon>Candidatus Thalassospirochaeta</taxon>
    </lineage>
</organism>
<sequence>MTDEEVLYNEKYLNIVKDKLLELTEGTTAYVFLFGSRASGTFRQGSDFAVSLNIDLSRLDPVVVDSVKSGRVYRSAQ</sequence>
<comment type="caution">
    <text evidence="1">The sequence shown here is derived from an EMBL/GenBank/DDBJ whole genome shotgun (WGS) entry which is preliminary data.</text>
</comment>
<reference evidence="1 2" key="1">
    <citation type="submission" date="2022-12" db="EMBL/GenBank/DDBJ databases">
        <title>Metagenome assembled genome from gulf of manar.</title>
        <authorList>
            <person name="Kohli P."/>
            <person name="Pk S."/>
            <person name="Venkata Ramana C."/>
            <person name="Sasikala C."/>
        </authorList>
    </citation>
    <scope>NUCLEOTIDE SEQUENCE [LARGE SCALE GENOMIC DNA]</scope>
    <source>
        <strain evidence="1">JB008</strain>
    </source>
</reference>
<dbReference type="Proteomes" id="UP001221217">
    <property type="component" value="Unassembled WGS sequence"/>
</dbReference>
<name>A0AAJ1IBC5_9SPIO</name>
<dbReference type="EMBL" id="JAQQAL010000011">
    <property type="protein sequence ID" value="MDC7226150.1"/>
    <property type="molecule type" value="Genomic_DNA"/>
</dbReference>
<dbReference type="AlphaFoldDB" id="A0AAJ1IBC5"/>
<dbReference type="InterPro" id="IPR043519">
    <property type="entry name" value="NT_sf"/>
</dbReference>
<accession>A0AAJ1IBC5</accession>
<protein>
    <recommendedName>
        <fullName evidence="3">Nucleotidyltransferase domain-containing protein</fullName>
    </recommendedName>
</protein>
<evidence type="ECO:0000313" key="2">
    <source>
        <dbReference type="Proteomes" id="UP001221217"/>
    </source>
</evidence>
<evidence type="ECO:0000313" key="1">
    <source>
        <dbReference type="EMBL" id="MDC7226150.1"/>
    </source>
</evidence>
<gene>
    <name evidence="1" type="ORF">PQJ61_05255</name>
</gene>
<dbReference type="SUPFAM" id="SSF81301">
    <property type="entry name" value="Nucleotidyltransferase"/>
    <property type="match status" value="1"/>
</dbReference>
<proteinExistence type="predicted"/>
<evidence type="ECO:0008006" key="3">
    <source>
        <dbReference type="Google" id="ProtNLM"/>
    </source>
</evidence>
<dbReference type="Gene3D" id="3.30.460.10">
    <property type="entry name" value="Beta Polymerase, domain 2"/>
    <property type="match status" value="1"/>
</dbReference>